<sequence>MIFFSENHRKWWVLTGVSIASFLGCIDFTIVNTALPAIRADLHATVAELQWIINIFLLALSAFMVVMGRMADLYGRRRVLYLGAICFGLASLGAGLVTNINWLIAFRFAQGVSCAILYTASGAIVSNAFPEEERGKGIGLLFGVNGLGLAIGPVIGGIIVSTLGWRWIFLINVPLIVLSLLICTVSVTESKNKEQGTTLDWGGLIFLITGLSACIVVLSLGSEWGWLSFSTLGLLIISVVALVIFYHIEQRVSAPILQLHLFKNRTFIGAAIANAALAFFYCLAFFLMPLYLHTIKDLEGYQIGMMLLPTTAMVALLSPIVGRLTDRMGVKIILVSGFLFFAISAFLQTLFSEYSSLFSIAIAFTLMGIGWACVLGPSTVAALSSVPERMGAVAMGSSWTVHNIGGAVGLAFGLLLYQQVATSSLLLKLGAFGVAPGQWVEKVIAEPEGALSALHQHAGLDLADALNVFHTFFIEGYRAAMGLLLAISLSVLCILWMTLKRQQSKQ</sequence>
<evidence type="ECO:0000256" key="1">
    <source>
        <dbReference type="ARBA" id="ARBA00004651"/>
    </source>
</evidence>
<dbReference type="InterPro" id="IPR004638">
    <property type="entry name" value="EmrB-like"/>
</dbReference>
<dbReference type="PROSITE" id="PS50850">
    <property type="entry name" value="MFS"/>
    <property type="match status" value="1"/>
</dbReference>
<feature type="transmembrane region" description="Helical" evidence="8">
    <location>
        <begin position="199"/>
        <end position="220"/>
    </location>
</feature>
<proteinExistence type="inferred from homology"/>
<evidence type="ECO:0000313" key="11">
    <source>
        <dbReference type="Proteomes" id="UP000023464"/>
    </source>
</evidence>
<dbReference type="NCBIfam" id="TIGR00711">
    <property type="entry name" value="efflux_EmrB"/>
    <property type="match status" value="1"/>
</dbReference>
<dbReference type="InterPro" id="IPR011701">
    <property type="entry name" value="MFS"/>
</dbReference>
<reference evidence="10 11" key="1">
    <citation type="submission" date="2014-03" db="EMBL/GenBank/DDBJ databases">
        <title>Draft Genome of Photorhabdus luminescens BA1, an Egyptian Isolate.</title>
        <authorList>
            <person name="Ghazal S."/>
            <person name="Hurst S.G.IV."/>
            <person name="Morris K."/>
            <person name="Thomas K."/>
            <person name="Tisa L.S."/>
        </authorList>
    </citation>
    <scope>NUCLEOTIDE SEQUENCE [LARGE SCALE GENOMIC DNA]</scope>
    <source>
        <strain evidence="10 11">BA1</strain>
    </source>
</reference>
<keyword evidence="11" id="KW-1185">Reference proteome</keyword>
<dbReference type="CDD" id="cd17321">
    <property type="entry name" value="MFS_MMR_MDR_like"/>
    <property type="match status" value="1"/>
</dbReference>
<keyword evidence="7 8" id="KW-0472">Membrane</keyword>
<evidence type="ECO:0000313" key="10">
    <source>
        <dbReference type="EMBL" id="EYU14753.1"/>
    </source>
</evidence>
<dbReference type="PROSITE" id="PS00216">
    <property type="entry name" value="SUGAR_TRANSPORT_1"/>
    <property type="match status" value="1"/>
</dbReference>
<comment type="similarity">
    <text evidence="2">Belongs to the major facilitator superfamily. EmrB family.</text>
</comment>
<feature type="transmembrane region" description="Helical" evidence="8">
    <location>
        <begin position="79"/>
        <end position="98"/>
    </location>
</feature>
<keyword evidence="3" id="KW-0813">Transport</keyword>
<keyword evidence="6 8" id="KW-1133">Transmembrane helix</keyword>
<feature type="transmembrane region" description="Helical" evidence="8">
    <location>
        <begin position="12"/>
        <end position="31"/>
    </location>
</feature>
<dbReference type="InterPro" id="IPR020846">
    <property type="entry name" value="MFS_dom"/>
</dbReference>
<evidence type="ECO:0000256" key="2">
    <source>
        <dbReference type="ARBA" id="ARBA00008537"/>
    </source>
</evidence>
<dbReference type="PRINTS" id="PR01036">
    <property type="entry name" value="TCRTETB"/>
</dbReference>
<dbReference type="AlphaFoldDB" id="A0A022PIH3"/>
<evidence type="ECO:0000256" key="7">
    <source>
        <dbReference type="ARBA" id="ARBA00023136"/>
    </source>
</evidence>
<keyword evidence="5 8" id="KW-0812">Transmembrane</keyword>
<keyword evidence="4" id="KW-1003">Cell membrane</keyword>
<dbReference type="PANTHER" id="PTHR42718:SF9">
    <property type="entry name" value="MAJOR FACILITATOR SUPERFAMILY MULTIDRUG TRANSPORTER MFSC"/>
    <property type="match status" value="1"/>
</dbReference>
<evidence type="ECO:0000256" key="6">
    <source>
        <dbReference type="ARBA" id="ARBA00022989"/>
    </source>
</evidence>
<feature type="transmembrane region" description="Helical" evidence="8">
    <location>
        <begin position="267"/>
        <end position="288"/>
    </location>
</feature>
<protein>
    <submittedName>
        <fullName evidence="10">Drug resistance transporter, EmrB/QacA subfamily</fullName>
    </submittedName>
</protein>
<dbReference type="SUPFAM" id="SSF103473">
    <property type="entry name" value="MFS general substrate transporter"/>
    <property type="match status" value="1"/>
</dbReference>
<feature type="domain" description="Major facilitator superfamily (MFS) profile" evidence="9">
    <location>
        <begin position="13"/>
        <end position="505"/>
    </location>
</feature>
<evidence type="ECO:0000259" key="9">
    <source>
        <dbReference type="PROSITE" id="PS50850"/>
    </source>
</evidence>
<feature type="transmembrane region" description="Helical" evidence="8">
    <location>
        <begin position="332"/>
        <end position="351"/>
    </location>
</feature>
<name>A0A022PIH3_9GAMM</name>
<dbReference type="InterPro" id="IPR036259">
    <property type="entry name" value="MFS_trans_sf"/>
</dbReference>
<dbReference type="InterPro" id="IPR005829">
    <property type="entry name" value="Sugar_transporter_CS"/>
</dbReference>
<dbReference type="PANTHER" id="PTHR42718">
    <property type="entry name" value="MAJOR FACILITATOR SUPERFAMILY MULTIDRUG TRANSPORTER MFSC"/>
    <property type="match status" value="1"/>
</dbReference>
<dbReference type="Gene3D" id="1.20.1250.20">
    <property type="entry name" value="MFS general substrate transporter like domains"/>
    <property type="match status" value="1"/>
</dbReference>
<feature type="transmembrane region" description="Helical" evidence="8">
    <location>
        <begin position="479"/>
        <end position="499"/>
    </location>
</feature>
<feature type="transmembrane region" description="Helical" evidence="8">
    <location>
        <begin position="392"/>
        <end position="417"/>
    </location>
</feature>
<dbReference type="Gene3D" id="1.20.1720.10">
    <property type="entry name" value="Multidrug resistance protein D"/>
    <property type="match status" value="1"/>
</dbReference>
<dbReference type="EMBL" id="JFGV01000039">
    <property type="protein sequence ID" value="EYU14753.1"/>
    <property type="molecule type" value="Genomic_DNA"/>
</dbReference>
<feature type="transmembrane region" description="Helical" evidence="8">
    <location>
        <begin position="104"/>
        <end position="125"/>
    </location>
</feature>
<evidence type="ECO:0000256" key="8">
    <source>
        <dbReference type="SAM" id="Phobius"/>
    </source>
</evidence>
<organism evidence="10 11">
    <name type="scientific">Photorhabdus aegyptia</name>
    <dbReference type="NCBI Taxonomy" id="2805098"/>
    <lineage>
        <taxon>Bacteria</taxon>
        <taxon>Pseudomonadati</taxon>
        <taxon>Pseudomonadota</taxon>
        <taxon>Gammaproteobacteria</taxon>
        <taxon>Enterobacterales</taxon>
        <taxon>Morganellaceae</taxon>
        <taxon>Photorhabdus</taxon>
    </lineage>
</organism>
<evidence type="ECO:0000256" key="3">
    <source>
        <dbReference type="ARBA" id="ARBA00022448"/>
    </source>
</evidence>
<feature type="transmembrane region" description="Helical" evidence="8">
    <location>
        <begin position="51"/>
        <end position="67"/>
    </location>
</feature>
<comment type="subcellular location">
    <subcellularLocation>
        <location evidence="1">Cell membrane</location>
        <topology evidence="1">Multi-pass membrane protein</topology>
    </subcellularLocation>
</comment>
<accession>A0A022PIH3</accession>
<feature type="transmembrane region" description="Helical" evidence="8">
    <location>
        <begin position="357"/>
        <end position="380"/>
    </location>
</feature>
<dbReference type="GO" id="GO:0005886">
    <property type="term" value="C:plasma membrane"/>
    <property type="evidence" value="ECO:0007669"/>
    <property type="project" value="UniProtKB-SubCell"/>
</dbReference>
<feature type="transmembrane region" description="Helical" evidence="8">
    <location>
        <begin position="137"/>
        <end position="161"/>
    </location>
</feature>
<feature type="transmembrane region" description="Helical" evidence="8">
    <location>
        <begin position="226"/>
        <end position="246"/>
    </location>
</feature>
<dbReference type="PATRIC" id="fig|1393736.3.peg.2747"/>
<dbReference type="Pfam" id="PF07690">
    <property type="entry name" value="MFS_1"/>
    <property type="match status" value="1"/>
</dbReference>
<dbReference type="Proteomes" id="UP000023464">
    <property type="component" value="Unassembled WGS sequence"/>
</dbReference>
<comment type="caution">
    <text evidence="10">The sequence shown here is derived from an EMBL/GenBank/DDBJ whole genome shotgun (WGS) entry which is preliminary data.</text>
</comment>
<dbReference type="RefSeq" id="WP_036779818.1">
    <property type="nucleotide sequence ID" value="NZ_CAWLTM010000076.1"/>
</dbReference>
<evidence type="ECO:0000256" key="4">
    <source>
        <dbReference type="ARBA" id="ARBA00022475"/>
    </source>
</evidence>
<dbReference type="GO" id="GO:0022857">
    <property type="term" value="F:transmembrane transporter activity"/>
    <property type="evidence" value="ECO:0007669"/>
    <property type="project" value="InterPro"/>
</dbReference>
<evidence type="ECO:0000256" key="5">
    <source>
        <dbReference type="ARBA" id="ARBA00022692"/>
    </source>
</evidence>
<feature type="transmembrane region" description="Helical" evidence="8">
    <location>
        <begin position="300"/>
        <end position="320"/>
    </location>
</feature>
<gene>
    <name evidence="10" type="ORF">BA1DRAFT_02684</name>
</gene>
<feature type="transmembrane region" description="Helical" evidence="8">
    <location>
        <begin position="167"/>
        <end position="187"/>
    </location>
</feature>